<keyword evidence="4" id="KW-1185">Reference proteome</keyword>
<dbReference type="eggNOG" id="ENOG502RJ14">
    <property type="taxonomic scope" value="Eukaryota"/>
</dbReference>
<dbReference type="OrthoDB" id="3792622at2759"/>
<evidence type="ECO:0000313" key="3">
    <source>
        <dbReference type="EMBL" id="EUC31536.1"/>
    </source>
</evidence>
<dbReference type="EMBL" id="KI964659">
    <property type="protein sequence ID" value="EUC31536.1"/>
    <property type="molecule type" value="Genomic_DNA"/>
</dbReference>
<feature type="signal peptide" evidence="2">
    <location>
        <begin position="1"/>
        <end position="20"/>
    </location>
</feature>
<accession>W6YJR1</accession>
<proteinExistence type="predicted"/>
<sequence>MQYRLVSMLAAGILVAMSSAAPVPSADNLSITNPPNTIELGKPSSEISWGRSVATEVTNPDIVDISPPTSEIIWSKDKKARTDEPPARSVEFEKPKDSFNLGNANTVVTWGKRESTTTVGTPEDTIELGKPSTEITWSKEKRDELVTPDDSISLGKPSTVVTWS</sequence>
<dbReference type="HOGENOM" id="CLU_138091_0_0_1"/>
<protein>
    <submittedName>
        <fullName evidence="3">Uncharacterized protein</fullName>
    </submittedName>
</protein>
<feature type="region of interest" description="Disordered" evidence="1">
    <location>
        <begin position="77"/>
        <end position="98"/>
    </location>
</feature>
<evidence type="ECO:0000256" key="2">
    <source>
        <dbReference type="SAM" id="SignalP"/>
    </source>
</evidence>
<evidence type="ECO:0000256" key="1">
    <source>
        <dbReference type="SAM" id="MobiDB-lite"/>
    </source>
</evidence>
<feature type="compositionally biased region" description="Basic and acidic residues" evidence="1">
    <location>
        <begin position="77"/>
        <end position="97"/>
    </location>
</feature>
<keyword evidence="2" id="KW-0732">Signal</keyword>
<gene>
    <name evidence="3" type="ORF">COCCADRAFT_101030</name>
</gene>
<reference evidence="3 4" key="1">
    <citation type="journal article" date="2013" name="PLoS Genet.">
        <title>Comparative genome structure, secondary metabolite, and effector coding capacity across Cochliobolus pathogens.</title>
        <authorList>
            <person name="Condon B.J."/>
            <person name="Leng Y."/>
            <person name="Wu D."/>
            <person name="Bushley K.E."/>
            <person name="Ohm R.A."/>
            <person name="Otillar R."/>
            <person name="Martin J."/>
            <person name="Schackwitz W."/>
            <person name="Grimwood J."/>
            <person name="MohdZainudin N."/>
            <person name="Xue C."/>
            <person name="Wang R."/>
            <person name="Manning V.A."/>
            <person name="Dhillon B."/>
            <person name="Tu Z.J."/>
            <person name="Steffenson B.J."/>
            <person name="Salamov A."/>
            <person name="Sun H."/>
            <person name="Lowry S."/>
            <person name="LaButti K."/>
            <person name="Han J."/>
            <person name="Copeland A."/>
            <person name="Lindquist E."/>
            <person name="Barry K."/>
            <person name="Schmutz J."/>
            <person name="Baker S.E."/>
            <person name="Ciuffetti L.M."/>
            <person name="Grigoriev I.V."/>
            <person name="Zhong S."/>
            <person name="Turgeon B.G."/>
        </authorList>
    </citation>
    <scope>NUCLEOTIDE SEQUENCE [LARGE SCALE GENOMIC DNA]</scope>
    <source>
        <strain evidence="3 4">26-R-13</strain>
    </source>
</reference>
<dbReference type="GeneID" id="19142281"/>
<dbReference type="KEGG" id="bze:COCCADRAFT_101030"/>
<organism evidence="3 4">
    <name type="scientific">Cochliobolus carbonum (strain 26-R-13)</name>
    <name type="common">Maize leaf spot fungus</name>
    <name type="synonym">Bipolaris zeicola</name>
    <dbReference type="NCBI Taxonomy" id="930089"/>
    <lineage>
        <taxon>Eukaryota</taxon>
        <taxon>Fungi</taxon>
        <taxon>Dikarya</taxon>
        <taxon>Ascomycota</taxon>
        <taxon>Pezizomycotina</taxon>
        <taxon>Dothideomycetes</taxon>
        <taxon>Pleosporomycetidae</taxon>
        <taxon>Pleosporales</taxon>
        <taxon>Pleosporineae</taxon>
        <taxon>Pleosporaceae</taxon>
        <taxon>Bipolaris</taxon>
    </lineage>
</organism>
<feature type="region of interest" description="Disordered" evidence="1">
    <location>
        <begin position="139"/>
        <end position="164"/>
    </location>
</feature>
<dbReference type="AlphaFoldDB" id="W6YJR1"/>
<name>W6YJR1_COCC2</name>
<evidence type="ECO:0000313" key="4">
    <source>
        <dbReference type="Proteomes" id="UP000053841"/>
    </source>
</evidence>
<dbReference type="RefSeq" id="XP_007714159.1">
    <property type="nucleotide sequence ID" value="XM_007715969.1"/>
</dbReference>
<feature type="chain" id="PRO_5004885920" evidence="2">
    <location>
        <begin position="21"/>
        <end position="164"/>
    </location>
</feature>
<dbReference type="Proteomes" id="UP000053841">
    <property type="component" value="Unassembled WGS sequence"/>
</dbReference>